<dbReference type="WBParaSite" id="MBELARI_LOCUS6990">
    <property type="protein sequence ID" value="MBELARI_LOCUS6990"/>
    <property type="gene ID" value="MBELARI_LOCUS6990"/>
</dbReference>
<keyword evidence="2" id="KW-0812">Transmembrane</keyword>
<accession>A0AAF3FIP7</accession>
<dbReference type="AlphaFoldDB" id="A0AAF3FIP7"/>
<name>A0AAF3FIP7_9BILA</name>
<organism evidence="3 4">
    <name type="scientific">Mesorhabditis belari</name>
    <dbReference type="NCBI Taxonomy" id="2138241"/>
    <lineage>
        <taxon>Eukaryota</taxon>
        <taxon>Metazoa</taxon>
        <taxon>Ecdysozoa</taxon>
        <taxon>Nematoda</taxon>
        <taxon>Chromadorea</taxon>
        <taxon>Rhabditida</taxon>
        <taxon>Rhabditina</taxon>
        <taxon>Rhabditomorpha</taxon>
        <taxon>Rhabditoidea</taxon>
        <taxon>Rhabditidae</taxon>
        <taxon>Mesorhabditinae</taxon>
        <taxon>Mesorhabditis</taxon>
    </lineage>
</organism>
<feature type="region of interest" description="Disordered" evidence="1">
    <location>
        <begin position="35"/>
        <end position="80"/>
    </location>
</feature>
<keyword evidence="2" id="KW-1133">Transmembrane helix</keyword>
<evidence type="ECO:0000313" key="3">
    <source>
        <dbReference type="Proteomes" id="UP000887575"/>
    </source>
</evidence>
<reference evidence="4" key="1">
    <citation type="submission" date="2024-02" db="UniProtKB">
        <authorList>
            <consortium name="WormBaseParasite"/>
        </authorList>
    </citation>
    <scope>IDENTIFICATION</scope>
</reference>
<evidence type="ECO:0000256" key="1">
    <source>
        <dbReference type="SAM" id="MobiDB-lite"/>
    </source>
</evidence>
<keyword evidence="2" id="KW-0472">Membrane</keyword>
<feature type="compositionally biased region" description="Pro residues" evidence="1">
    <location>
        <begin position="53"/>
        <end position="63"/>
    </location>
</feature>
<evidence type="ECO:0000256" key="2">
    <source>
        <dbReference type="SAM" id="Phobius"/>
    </source>
</evidence>
<feature type="transmembrane region" description="Helical" evidence="2">
    <location>
        <begin position="6"/>
        <end position="24"/>
    </location>
</feature>
<evidence type="ECO:0000313" key="4">
    <source>
        <dbReference type="WBParaSite" id="MBELARI_LOCUS6990"/>
    </source>
</evidence>
<sequence length="90" mass="9848">MDPGVWIVIGPISVFLSLLFRVLARAVTPQHSLTIEESNNQASPCPPQELAIPPEPVELPDPSPGYTIEGDQPPPYNLDSPPQYETLFIV</sequence>
<keyword evidence="3" id="KW-1185">Reference proteome</keyword>
<proteinExistence type="predicted"/>
<protein>
    <submittedName>
        <fullName evidence="4">Uncharacterized protein</fullName>
    </submittedName>
</protein>
<dbReference type="Proteomes" id="UP000887575">
    <property type="component" value="Unassembled WGS sequence"/>
</dbReference>